<dbReference type="AlphaFoldDB" id="A0A7R9GC91"/>
<gene>
    <name evidence="6" type="ORF">NMOB1V02_LOCUS4829</name>
</gene>
<keyword evidence="2" id="KW-0677">Repeat</keyword>
<sequence length="1095" mass="122257">MVEEVRRECFNLLDEAIILDDTTGTGLTSLNAAFDTKANELLEKYGTFCSRCDAKLLRILEKEGLSRTTGEFREKICGAKYVEILIGTLITLAEALNSLDEEYKVFMENYDSKDSRDVPPMPFDCLSIKEQGVLQTVAKFLSVLGFHSLLMPGVGLQFNQKFKTRSESDSITCFLQRLREDPSLNLHQRNAILTENLVTAKAFLTHPNMIVNMSQKLGLDIQAAIVQVLYSPRNSAEISAKEVVAKVMSYFYESFFLTEIVRNYFLLLSLCSRQFKQGRVLPGYFEVGFRSELGKLFLRPRGVETIANAFLNIEGVGEDDPSFASSEDRKCVALCELTLGLLLRKPKVDVNKIFQVFCPQLTRLLDFSGDRLSQNRYVAFFLNCVDWITKSGKPQLFDAMLNFLLYPIFQPLLCVCYKSTSDEALKTNEDKSDEVEIFHSSYETVAEYDASKSRKDEIGLLLDRLQKLLAVSGMSENLPRLLVPIFSSLFRLHEFSNGSASWFSTRVRSILVSILQRLNADVSCSLILAVLTDATVRLNLGDLGHLMSYPMNRRISFAPDGDGFSACVAKESDQLTFEDEKDFQNDLIMDLIFESVKSDNLVSALVLYGLKEAFTSFGKNSTSEVRPDDSKLLMKLVEFKFVHSLLANPETFVALSKNRDDSLAMLLILDDEFWQKRSEVLGHLEVLASKHSDPSIRHLAAGNVTAIKTRSAGDLEMLVEQLVASMSDELNPEIATESTKMSPGRHFGASAFENHLKAIDIENKSNTMSEAKENVEASKAREGHLLNTECSASDVTESLKRIYLSSSDVVENQVLREDFGEYDHLKTFGVKSEAARDVLTLIADREPAIRGAGLMKLSKLLDSKDAEILSNISALRRLLEDNLAHEDSYVYEMATRAVVAMAAASPADALGLLGKQFANVEDKLMNFETRLKIGEAITRCVRRLGELAYHHRNYVLHPALACVRDPEPEIRASAASCLAELMQGAGKLMKNEVPVILRTAENLVNDPAEIVRRAAVHLVHKTISGVGKDYLTAHSRELLPVWRSLKRIYTSSDDKALAMHAELAMLEINNIVKDCLRSAVGRQAGNLRIVGLPPL</sequence>
<reference evidence="6" key="1">
    <citation type="submission" date="2020-11" db="EMBL/GenBank/DDBJ databases">
        <authorList>
            <person name="Tran Van P."/>
        </authorList>
    </citation>
    <scope>NUCLEOTIDE SEQUENCE</scope>
</reference>
<dbReference type="InterPro" id="IPR000357">
    <property type="entry name" value="HEAT"/>
</dbReference>
<dbReference type="InterPro" id="IPR016024">
    <property type="entry name" value="ARM-type_fold"/>
</dbReference>
<dbReference type="InterPro" id="IPR039600">
    <property type="entry name" value="TANGO6/Rtp1"/>
</dbReference>
<dbReference type="Gene3D" id="1.25.10.10">
    <property type="entry name" value="Leucine-rich Repeat Variant"/>
    <property type="match status" value="1"/>
</dbReference>
<dbReference type="PANTHER" id="PTHR20959">
    <property type="entry name" value="TRANSPORT AND GOLGI ORGANIZATION PROTEIN 6 FAMILY MEMBER"/>
    <property type="match status" value="1"/>
</dbReference>
<dbReference type="EMBL" id="CAJPEX010000794">
    <property type="protein sequence ID" value="CAG0917239.1"/>
    <property type="molecule type" value="Genomic_DNA"/>
</dbReference>
<evidence type="ECO:0000259" key="4">
    <source>
        <dbReference type="Pfam" id="PF23565"/>
    </source>
</evidence>
<evidence type="ECO:0000313" key="7">
    <source>
        <dbReference type="Proteomes" id="UP000678499"/>
    </source>
</evidence>
<proteinExistence type="inferred from homology"/>
<feature type="domain" description="TANGO6 N-terminal" evidence="5">
    <location>
        <begin position="87"/>
        <end position="237"/>
    </location>
</feature>
<dbReference type="Proteomes" id="UP000678499">
    <property type="component" value="Unassembled WGS sequence"/>
</dbReference>
<evidence type="ECO:0000259" key="3">
    <source>
        <dbReference type="Pfam" id="PF10363"/>
    </source>
</evidence>
<feature type="domain" description="RNA polymerase II assembly factor Rtp1 C-terminal" evidence="3">
    <location>
        <begin position="837"/>
        <end position="947"/>
    </location>
</feature>
<evidence type="ECO:0000256" key="2">
    <source>
        <dbReference type="ARBA" id="ARBA00022737"/>
    </source>
</evidence>
<dbReference type="OrthoDB" id="6349510at2759"/>
<dbReference type="Pfam" id="PF23565">
    <property type="entry name" value="ARM_TANGO6"/>
    <property type="match status" value="1"/>
</dbReference>
<dbReference type="InterPro" id="IPR057407">
    <property type="entry name" value="HEAT_TANGO6"/>
</dbReference>
<dbReference type="InterPro" id="IPR011989">
    <property type="entry name" value="ARM-like"/>
</dbReference>
<dbReference type="Pfam" id="PF25267">
    <property type="entry name" value="TANGO6_N"/>
    <property type="match status" value="1"/>
</dbReference>
<dbReference type="SUPFAM" id="SSF48371">
    <property type="entry name" value="ARM repeat"/>
    <property type="match status" value="1"/>
</dbReference>
<evidence type="ECO:0000313" key="6">
    <source>
        <dbReference type="EMBL" id="CAD7277087.1"/>
    </source>
</evidence>
<accession>A0A7R9GC91</accession>
<feature type="domain" description="TANGO6 HEAT repeat" evidence="4">
    <location>
        <begin position="298"/>
        <end position="579"/>
    </location>
</feature>
<evidence type="ECO:0000256" key="1">
    <source>
        <dbReference type="ARBA" id="ARBA00005724"/>
    </source>
</evidence>
<protein>
    <submittedName>
        <fullName evidence="6">Uncharacterized protein</fullName>
    </submittedName>
</protein>
<name>A0A7R9GC91_9CRUS</name>
<keyword evidence="7" id="KW-1185">Reference proteome</keyword>
<dbReference type="GO" id="GO:0009306">
    <property type="term" value="P:protein secretion"/>
    <property type="evidence" value="ECO:0007669"/>
    <property type="project" value="TreeGrafter"/>
</dbReference>
<dbReference type="PANTHER" id="PTHR20959:SF1">
    <property type="entry name" value="TRANSPORT AND GOLGI ORGANIZATION PROTEIN 6 HOMOLOG"/>
    <property type="match status" value="1"/>
</dbReference>
<evidence type="ECO:0000259" key="5">
    <source>
        <dbReference type="Pfam" id="PF25267"/>
    </source>
</evidence>
<dbReference type="InterPro" id="IPR057347">
    <property type="entry name" value="TANGO6_N"/>
</dbReference>
<organism evidence="6">
    <name type="scientific">Notodromas monacha</name>
    <dbReference type="NCBI Taxonomy" id="399045"/>
    <lineage>
        <taxon>Eukaryota</taxon>
        <taxon>Metazoa</taxon>
        <taxon>Ecdysozoa</taxon>
        <taxon>Arthropoda</taxon>
        <taxon>Crustacea</taxon>
        <taxon>Oligostraca</taxon>
        <taxon>Ostracoda</taxon>
        <taxon>Podocopa</taxon>
        <taxon>Podocopida</taxon>
        <taxon>Cypridocopina</taxon>
        <taxon>Cypridoidea</taxon>
        <taxon>Cyprididae</taxon>
        <taxon>Notodromas</taxon>
    </lineage>
</organism>
<dbReference type="EMBL" id="OA882831">
    <property type="protein sequence ID" value="CAD7277087.1"/>
    <property type="molecule type" value="Genomic_DNA"/>
</dbReference>
<dbReference type="Pfam" id="PF10363">
    <property type="entry name" value="RTP1_C1"/>
    <property type="match status" value="1"/>
</dbReference>
<dbReference type="InterPro" id="IPR019451">
    <property type="entry name" value="Rtp1_C1"/>
</dbReference>
<dbReference type="Pfam" id="PF02985">
    <property type="entry name" value="HEAT"/>
    <property type="match status" value="1"/>
</dbReference>
<comment type="similarity">
    <text evidence="1">Belongs to the Tango6 family.</text>
</comment>